<evidence type="ECO:0008006" key="6">
    <source>
        <dbReference type="Google" id="ProtNLM"/>
    </source>
</evidence>
<dbReference type="InterPro" id="IPR041921">
    <property type="entry name" value="NuoE_N"/>
</dbReference>
<keyword evidence="1" id="KW-0479">Metal-binding</keyword>
<dbReference type="Pfam" id="PF01257">
    <property type="entry name" value="2Fe-2S_thioredx"/>
    <property type="match status" value="1"/>
</dbReference>
<dbReference type="PANTHER" id="PTHR43342">
    <property type="entry name" value="NADH-QUINONE OXIDOREDUCTASE, E SUBUNIT"/>
    <property type="match status" value="1"/>
</dbReference>
<dbReference type="EMBL" id="CP019454">
    <property type="protein sequence ID" value="AUW95227.1"/>
    <property type="molecule type" value="Genomic_DNA"/>
</dbReference>
<name>A0ABN5H3F3_9FIRM</name>
<evidence type="ECO:0000256" key="2">
    <source>
        <dbReference type="ARBA" id="ARBA00023004"/>
    </source>
</evidence>
<gene>
    <name evidence="4" type="ORF">BXT84_15715</name>
</gene>
<reference evidence="4 5" key="1">
    <citation type="journal article" date="2019" name="Sci. Rep.">
        <title>Sulfobacillus thermotolerans: new insights into resistance and metabolic capacities of acidophilic chemolithotrophs.</title>
        <authorList>
            <person name="Panyushkina A.E."/>
            <person name="Babenko V.V."/>
            <person name="Nikitina A.S."/>
            <person name="Selezneva O.V."/>
            <person name="Tsaplina I.A."/>
            <person name="Letarova M.A."/>
            <person name="Kostryukova E.S."/>
            <person name="Letarov A.V."/>
        </authorList>
    </citation>
    <scope>NUCLEOTIDE SEQUENCE [LARGE SCALE GENOMIC DNA]</scope>
    <source>
        <strain evidence="4 5">Kr1</strain>
    </source>
</reference>
<dbReference type="PANTHER" id="PTHR43342:SF1">
    <property type="entry name" value="BIFURCATING [FEFE] HYDROGENASE GAMMA SUBUNIT"/>
    <property type="match status" value="1"/>
</dbReference>
<organism evidence="4 5">
    <name type="scientific">Sulfobacillus thermotolerans</name>
    <dbReference type="NCBI Taxonomy" id="338644"/>
    <lineage>
        <taxon>Bacteria</taxon>
        <taxon>Bacillati</taxon>
        <taxon>Bacillota</taxon>
        <taxon>Clostridia</taxon>
        <taxon>Eubacteriales</taxon>
        <taxon>Clostridiales Family XVII. Incertae Sedis</taxon>
        <taxon>Sulfobacillus</taxon>
    </lineage>
</organism>
<protein>
    <recommendedName>
        <fullName evidence="6">NADH-quinone oxidoreductase subunit E</fullName>
    </recommendedName>
</protein>
<keyword evidence="2" id="KW-0408">Iron</keyword>
<dbReference type="Proteomes" id="UP000325292">
    <property type="component" value="Chromosome"/>
</dbReference>
<keyword evidence="3" id="KW-0411">Iron-sulfur</keyword>
<dbReference type="InterPro" id="IPR036249">
    <property type="entry name" value="Thioredoxin-like_sf"/>
</dbReference>
<sequence length="146" mass="15583">MDTEGVQEVAGLLKDLPAERGQLLPALWRVVEHYHALTPALIGAVSEVLGVAYAEVYGVASFYTLFDNIEGTTPVHICTDVMCALQGAEELKAWAEQAAAGLPITVKESACLGQCDHAPAAWIGQKILRRATPQVVQEAVKAVHHG</sequence>
<dbReference type="Gene3D" id="3.40.30.10">
    <property type="entry name" value="Glutaredoxin"/>
    <property type="match status" value="1"/>
</dbReference>
<dbReference type="InterPro" id="IPR028431">
    <property type="entry name" value="NADP_DH_HndA-like"/>
</dbReference>
<accession>A0ABN5H3F3</accession>
<dbReference type="Gene3D" id="1.10.10.1590">
    <property type="entry name" value="NADH-quinone oxidoreductase subunit E"/>
    <property type="match status" value="1"/>
</dbReference>
<dbReference type="SUPFAM" id="SSF52833">
    <property type="entry name" value="Thioredoxin-like"/>
    <property type="match status" value="1"/>
</dbReference>
<evidence type="ECO:0000313" key="5">
    <source>
        <dbReference type="Proteomes" id="UP000325292"/>
    </source>
</evidence>
<keyword evidence="5" id="KW-1185">Reference proteome</keyword>
<evidence type="ECO:0000256" key="1">
    <source>
        <dbReference type="ARBA" id="ARBA00022723"/>
    </source>
</evidence>
<proteinExistence type="predicted"/>
<evidence type="ECO:0000313" key="4">
    <source>
        <dbReference type="EMBL" id="AUW95227.1"/>
    </source>
</evidence>
<evidence type="ECO:0000256" key="3">
    <source>
        <dbReference type="ARBA" id="ARBA00023014"/>
    </source>
</evidence>